<protein>
    <submittedName>
        <fullName evidence="1">Uncharacterized protein</fullName>
    </submittedName>
</protein>
<sequence length="140" mass="15899">MLYTLVIRTSVNTIKEKEHLKGSSLCARYTTLLESLCKKANCVSCYFNDLNPPTVRCFSSTSFIQPNIEHLDKLAEAACKLFFFTERESSIVFSDITLSNYFSLDEFTSRKTFALKAGILTNRKDKTRTGNSNSFVHKTV</sequence>
<proteinExistence type="predicted"/>
<accession>A0A9D4ITP7</accession>
<evidence type="ECO:0000313" key="2">
    <source>
        <dbReference type="Proteomes" id="UP000828390"/>
    </source>
</evidence>
<reference evidence="1" key="1">
    <citation type="journal article" date="2019" name="bioRxiv">
        <title>The Genome of the Zebra Mussel, Dreissena polymorpha: A Resource for Invasive Species Research.</title>
        <authorList>
            <person name="McCartney M.A."/>
            <person name="Auch B."/>
            <person name="Kono T."/>
            <person name="Mallez S."/>
            <person name="Zhang Y."/>
            <person name="Obille A."/>
            <person name="Becker A."/>
            <person name="Abrahante J.E."/>
            <person name="Garbe J."/>
            <person name="Badalamenti J.P."/>
            <person name="Herman A."/>
            <person name="Mangelson H."/>
            <person name="Liachko I."/>
            <person name="Sullivan S."/>
            <person name="Sone E.D."/>
            <person name="Koren S."/>
            <person name="Silverstein K.A.T."/>
            <person name="Beckman K.B."/>
            <person name="Gohl D.M."/>
        </authorList>
    </citation>
    <scope>NUCLEOTIDE SEQUENCE</scope>
    <source>
        <strain evidence="1">Duluth1</strain>
        <tissue evidence="1">Whole animal</tissue>
    </source>
</reference>
<dbReference type="Proteomes" id="UP000828390">
    <property type="component" value="Unassembled WGS sequence"/>
</dbReference>
<dbReference type="EMBL" id="JAIWYP010000008">
    <property type="protein sequence ID" value="KAH3784594.1"/>
    <property type="molecule type" value="Genomic_DNA"/>
</dbReference>
<keyword evidence="2" id="KW-1185">Reference proteome</keyword>
<comment type="caution">
    <text evidence="1">The sequence shown here is derived from an EMBL/GenBank/DDBJ whole genome shotgun (WGS) entry which is preliminary data.</text>
</comment>
<organism evidence="1 2">
    <name type="scientific">Dreissena polymorpha</name>
    <name type="common">Zebra mussel</name>
    <name type="synonym">Mytilus polymorpha</name>
    <dbReference type="NCBI Taxonomy" id="45954"/>
    <lineage>
        <taxon>Eukaryota</taxon>
        <taxon>Metazoa</taxon>
        <taxon>Spiralia</taxon>
        <taxon>Lophotrochozoa</taxon>
        <taxon>Mollusca</taxon>
        <taxon>Bivalvia</taxon>
        <taxon>Autobranchia</taxon>
        <taxon>Heteroconchia</taxon>
        <taxon>Euheterodonta</taxon>
        <taxon>Imparidentia</taxon>
        <taxon>Neoheterodontei</taxon>
        <taxon>Myida</taxon>
        <taxon>Dreissenoidea</taxon>
        <taxon>Dreissenidae</taxon>
        <taxon>Dreissena</taxon>
    </lineage>
</organism>
<dbReference type="AlphaFoldDB" id="A0A9D4ITP7"/>
<evidence type="ECO:0000313" key="1">
    <source>
        <dbReference type="EMBL" id="KAH3784594.1"/>
    </source>
</evidence>
<gene>
    <name evidence="1" type="ORF">DPMN_162554</name>
</gene>
<name>A0A9D4ITP7_DREPO</name>
<reference evidence="1" key="2">
    <citation type="submission" date="2020-11" db="EMBL/GenBank/DDBJ databases">
        <authorList>
            <person name="McCartney M.A."/>
            <person name="Auch B."/>
            <person name="Kono T."/>
            <person name="Mallez S."/>
            <person name="Becker A."/>
            <person name="Gohl D.M."/>
            <person name="Silverstein K.A.T."/>
            <person name="Koren S."/>
            <person name="Bechman K.B."/>
            <person name="Herman A."/>
            <person name="Abrahante J.E."/>
            <person name="Garbe J."/>
        </authorList>
    </citation>
    <scope>NUCLEOTIDE SEQUENCE</scope>
    <source>
        <strain evidence="1">Duluth1</strain>
        <tissue evidence="1">Whole animal</tissue>
    </source>
</reference>